<dbReference type="AlphaFoldDB" id="A0A1F7I5Z4"/>
<proteinExistence type="predicted"/>
<comment type="caution">
    <text evidence="1">The sequence shown here is derived from an EMBL/GenBank/DDBJ whole genome shotgun (WGS) entry which is preliminary data.</text>
</comment>
<sequence length="114" mass="12807">MFIIFHMVEGNPYTNKDSWLNGGVVTALAARSGLRPDDPIFQAAYRNLLADVVDSRFTDHFLNLFDRELALLRIPAHQPPSGNGDLPKDPEQPKAISFLQSIAPAFLSRFFKLH</sequence>
<protein>
    <submittedName>
        <fullName evidence="1">Uncharacterized protein</fullName>
    </submittedName>
</protein>
<organism evidence="1 2">
    <name type="scientific">Candidatus Roizmanbacteria bacterium RIFCSPHIGHO2_12_FULL_41_11</name>
    <dbReference type="NCBI Taxonomy" id="1802052"/>
    <lineage>
        <taxon>Bacteria</taxon>
        <taxon>Candidatus Roizmaniibacteriota</taxon>
    </lineage>
</organism>
<reference evidence="1 2" key="1">
    <citation type="journal article" date="2016" name="Nat. Commun.">
        <title>Thousands of microbial genomes shed light on interconnected biogeochemical processes in an aquifer system.</title>
        <authorList>
            <person name="Anantharaman K."/>
            <person name="Brown C.T."/>
            <person name="Hug L.A."/>
            <person name="Sharon I."/>
            <person name="Castelle C.J."/>
            <person name="Probst A.J."/>
            <person name="Thomas B.C."/>
            <person name="Singh A."/>
            <person name="Wilkins M.J."/>
            <person name="Karaoz U."/>
            <person name="Brodie E.L."/>
            <person name="Williams K.H."/>
            <person name="Hubbard S.S."/>
            <person name="Banfield J.F."/>
        </authorList>
    </citation>
    <scope>NUCLEOTIDE SEQUENCE [LARGE SCALE GENOMIC DNA]</scope>
</reference>
<dbReference type="EMBL" id="MGAC01000001">
    <property type="protein sequence ID" value="OGK38797.1"/>
    <property type="molecule type" value="Genomic_DNA"/>
</dbReference>
<name>A0A1F7I5Z4_9BACT</name>
<evidence type="ECO:0000313" key="2">
    <source>
        <dbReference type="Proteomes" id="UP000176803"/>
    </source>
</evidence>
<evidence type="ECO:0000313" key="1">
    <source>
        <dbReference type="EMBL" id="OGK38797.1"/>
    </source>
</evidence>
<dbReference type="Proteomes" id="UP000176803">
    <property type="component" value="Unassembled WGS sequence"/>
</dbReference>
<accession>A0A1F7I5Z4</accession>
<gene>
    <name evidence="1" type="ORF">A3F03_03165</name>
</gene>